<evidence type="ECO:0000256" key="1">
    <source>
        <dbReference type="SAM" id="Phobius"/>
    </source>
</evidence>
<feature type="transmembrane region" description="Helical" evidence="1">
    <location>
        <begin position="269"/>
        <end position="291"/>
    </location>
</feature>
<feature type="transmembrane region" description="Helical" evidence="1">
    <location>
        <begin position="363"/>
        <end position="383"/>
    </location>
</feature>
<keyword evidence="1" id="KW-0472">Membrane</keyword>
<dbReference type="Proteomes" id="UP000054621">
    <property type="component" value="Unassembled WGS sequence"/>
</dbReference>
<dbReference type="eggNOG" id="ENOG5031K0Z">
    <property type="taxonomic scope" value="Bacteria"/>
</dbReference>
<dbReference type="OrthoDB" id="5646800at2"/>
<dbReference type="AlphaFoldDB" id="A0A0W0YD93"/>
<gene>
    <name evidence="2" type="ORF">Lsai_2505</name>
</gene>
<keyword evidence="1" id="KW-1133">Transmembrane helix</keyword>
<feature type="transmembrane region" description="Helical" evidence="1">
    <location>
        <begin position="337"/>
        <end position="357"/>
    </location>
</feature>
<evidence type="ECO:0000313" key="3">
    <source>
        <dbReference type="Proteomes" id="UP000054621"/>
    </source>
</evidence>
<reference evidence="2 3" key="1">
    <citation type="submission" date="2015-11" db="EMBL/GenBank/DDBJ databases">
        <title>Genomic analysis of 38 Legionella species identifies large and diverse effector repertoires.</title>
        <authorList>
            <person name="Burstein D."/>
            <person name="Amaro F."/>
            <person name="Zusman T."/>
            <person name="Lifshitz Z."/>
            <person name="Cohen O."/>
            <person name="Gilbert J.A."/>
            <person name="Pupko T."/>
            <person name="Shuman H.A."/>
            <person name="Segal G."/>
        </authorList>
    </citation>
    <scope>NUCLEOTIDE SEQUENCE [LARGE SCALE GENOMIC DNA]</scope>
    <source>
        <strain evidence="2 3">Mt.St.Helens-4</strain>
    </source>
</reference>
<proteinExistence type="predicted"/>
<sequence length="436" mass="49940">MTPITRRLQDILSELPVPQVERNLLNGTFSESLKKLGPDFYRKVIPLHLVLSLEYSLLGQQLRAKFLSTHLFQQKELEEQLITALMMAELLEHIHQYYLNVPREVVRLRQHQKLYRELLAELGKPLPGDPKKLGTTPSFSQDVRNTTVFLNLYRLLFIRSKRAFDVIATLGTVSESYRNFVKILDKYTDPILADLAWIFFLPRLSVNLFLLVKHTLPGPWMSNEEKSLGLSVRFNAQMQRRWFELGNDSIWMTAGLINRLVLTGALAPFAIYVSIACFAMDIILSVTRAYIELSRLYELRKQYEAMRKQTTSVEEIKSIEEHLEAINKQLNFEWLRLGSHMMTTTAIFLSMVVAAPILAFNPLIITIGAVCLVAVCFVNFALFQIIDESRPKDTLVMPQGGLSKLGFFAKKVQKEPIPQPAKEHDVELELLSSCSI</sequence>
<keyword evidence="1" id="KW-0812">Transmembrane</keyword>
<evidence type="ECO:0008006" key="4">
    <source>
        <dbReference type="Google" id="ProtNLM"/>
    </source>
</evidence>
<accession>A0A0W0YD93</accession>
<protein>
    <recommendedName>
        <fullName evidence="4">Coiled-coil protein</fullName>
    </recommendedName>
</protein>
<dbReference type="RefSeq" id="WP_027270572.1">
    <property type="nucleotide sequence ID" value="NZ_CAAAJE010000008.1"/>
</dbReference>
<name>A0A0W0YD93_9GAMM</name>
<dbReference type="PATRIC" id="fig|28087.4.peg.2697"/>
<organism evidence="2 3">
    <name type="scientific">Legionella sainthelensi</name>
    <dbReference type="NCBI Taxonomy" id="28087"/>
    <lineage>
        <taxon>Bacteria</taxon>
        <taxon>Pseudomonadati</taxon>
        <taxon>Pseudomonadota</taxon>
        <taxon>Gammaproteobacteria</taxon>
        <taxon>Legionellales</taxon>
        <taxon>Legionellaceae</taxon>
        <taxon>Legionella</taxon>
    </lineage>
</organism>
<dbReference type="EMBL" id="LNYV01000036">
    <property type="protein sequence ID" value="KTD54913.1"/>
    <property type="molecule type" value="Genomic_DNA"/>
</dbReference>
<comment type="caution">
    <text evidence="2">The sequence shown here is derived from an EMBL/GenBank/DDBJ whole genome shotgun (WGS) entry which is preliminary data.</text>
</comment>
<evidence type="ECO:0000313" key="2">
    <source>
        <dbReference type="EMBL" id="KTD54913.1"/>
    </source>
</evidence>